<dbReference type="Gene3D" id="3.30.1540.10">
    <property type="entry name" value="formyl-coa transferase, domain 3"/>
    <property type="match status" value="1"/>
</dbReference>
<evidence type="ECO:0000313" key="1">
    <source>
        <dbReference type="EMBL" id="ANZ44770.1"/>
    </source>
</evidence>
<dbReference type="AlphaFoldDB" id="A0A1B2I461"/>
<name>A0A1B2I461_9BACT</name>
<organism evidence="1 2">
    <name type="scientific">Cloacibacillus porcorum</name>
    <dbReference type="NCBI Taxonomy" id="1197717"/>
    <lineage>
        <taxon>Bacteria</taxon>
        <taxon>Thermotogati</taxon>
        <taxon>Synergistota</taxon>
        <taxon>Synergistia</taxon>
        <taxon>Synergistales</taxon>
        <taxon>Synergistaceae</taxon>
        <taxon>Cloacibacillus</taxon>
    </lineage>
</organism>
<gene>
    <name evidence="1" type="ORF">BED41_06510</name>
</gene>
<dbReference type="KEGG" id="cpor:BED41_06510"/>
<dbReference type="InterPro" id="IPR044855">
    <property type="entry name" value="CoA-Trfase_III_dom3_sf"/>
</dbReference>
<dbReference type="InterPro" id="IPR050509">
    <property type="entry name" value="CoA-transferase_III"/>
</dbReference>
<proteinExistence type="predicted"/>
<accession>A0A1B2I461</accession>
<dbReference type="InterPro" id="IPR003673">
    <property type="entry name" value="CoA-Trfase_fam_III"/>
</dbReference>
<dbReference type="RefSeq" id="WP_066744226.1">
    <property type="nucleotide sequence ID" value="NZ_CP016757.1"/>
</dbReference>
<dbReference type="STRING" id="1197717.BED41_06510"/>
<dbReference type="Proteomes" id="UP000093044">
    <property type="component" value="Chromosome"/>
</dbReference>
<evidence type="ECO:0000313" key="2">
    <source>
        <dbReference type="Proteomes" id="UP000093044"/>
    </source>
</evidence>
<keyword evidence="2" id="KW-1185">Reference proteome</keyword>
<dbReference type="Gene3D" id="3.40.50.10540">
    <property type="entry name" value="Crotonobetainyl-coa:carnitine coa-transferase, domain 1"/>
    <property type="match status" value="1"/>
</dbReference>
<dbReference type="PANTHER" id="PTHR48228">
    <property type="entry name" value="SUCCINYL-COA--D-CITRAMALATE COA-TRANSFERASE"/>
    <property type="match status" value="1"/>
</dbReference>
<protein>
    <recommendedName>
        <fullName evidence="3">Carnitine dehydratase</fullName>
    </recommendedName>
</protein>
<dbReference type="PANTHER" id="PTHR48228:SF2">
    <property type="entry name" value="E-CINNAMOYL-COA:R-PHENYLLACTATE COA TRANSFERASE LARGE SUBUNIT"/>
    <property type="match status" value="1"/>
</dbReference>
<dbReference type="Pfam" id="PF02515">
    <property type="entry name" value="CoA_transf_3"/>
    <property type="match status" value="1"/>
</dbReference>
<dbReference type="GeneID" id="83057502"/>
<dbReference type="SUPFAM" id="SSF89796">
    <property type="entry name" value="CoA-transferase family III (CaiB/BaiF)"/>
    <property type="match status" value="1"/>
</dbReference>
<dbReference type="GO" id="GO:0003824">
    <property type="term" value="F:catalytic activity"/>
    <property type="evidence" value="ECO:0007669"/>
    <property type="project" value="InterPro"/>
</dbReference>
<evidence type="ECO:0008006" key="3">
    <source>
        <dbReference type="Google" id="ProtNLM"/>
    </source>
</evidence>
<reference evidence="1" key="1">
    <citation type="submission" date="2016-08" db="EMBL/GenBank/DDBJ databases">
        <title>Complete genome of Cloacibacillus porcorum.</title>
        <authorList>
            <person name="Looft T."/>
            <person name="Bayles D.O."/>
            <person name="Alt D.P."/>
        </authorList>
    </citation>
    <scope>NUCLEOTIDE SEQUENCE [LARGE SCALE GENOMIC DNA]</scope>
    <source>
        <strain evidence="1">CL-84</strain>
    </source>
</reference>
<dbReference type="OrthoDB" id="9797653at2"/>
<dbReference type="InterPro" id="IPR023606">
    <property type="entry name" value="CoA-Trfase_III_dom_1_sf"/>
</dbReference>
<dbReference type="EMBL" id="CP016757">
    <property type="protein sequence ID" value="ANZ44770.1"/>
    <property type="molecule type" value="Genomic_DNA"/>
</dbReference>
<sequence length="399" mass="44555">MGKPLDGILVVDFTIYFAGPSAGKILADWGANVIKVEPLEGEPGRYSGAVMGLRADDGSNPYWELLNGGKRTISINMKSTDGQKIMDRLLARANIFISNCRLQALSRLGLEYETMSVKHPHIIWGHICGYGHNGDESGKPGFDAAAFWSRSGALLDVADKDGNPLTNPFAMGDIATGCSLAGGVAACLYKQAMSGRGEKVVTSLYATGIWHSACLVQSTWHGDEWPKSRRQPFSPLYNSFRCKDGRWLYISIMEYKRYFSVLCRVVGRPELIVDPRFNNEPVLREHCAVFTKILDEAFMEKDYAEWDRLLIEADIVHDRIGHFKDVASDPQALANNYVYFTHDREGTDELIPATPVQFGEWNMEHKNAPLMGENTDEIMTELGYCQEDVEHFKKGGAIR</sequence>